<keyword evidence="3" id="KW-0862">Zinc</keyword>
<dbReference type="GO" id="GO:0005634">
    <property type="term" value="C:nucleus"/>
    <property type="evidence" value="ECO:0007669"/>
    <property type="project" value="TreeGrafter"/>
</dbReference>
<keyword evidence="1" id="KW-0479">Metal-binding</keyword>
<evidence type="ECO:0000259" key="6">
    <source>
        <dbReference type="PROSITE" id="PS50119"/>
    </source>
</evidence>
<proteinExistence type="predicted"/>
<feature type="region of interest" description="Disordered" evidence="5">
    <location>
        <begin position="144"/>
        <end position="167"/>
    </location>
</feature>
<dbReference type="CDD" id="cd19821">
    <property type="entry name" value="Bbox1_BBX-like"/>
    <property type="match status" value="1"/>
</dbReference>
<accession>A0A426Y7T0</accession>
<dbReference type="SMART" id="SM00336">
    <property type="entry name" value="BBOX"/>
    <property type="match status" value="1"/>
</dbReference>
<dbReference type="EMBL" id="AMZH03014351">
    <property type="protein sequence ID" value="RRT47782.1"/>
    <property type="molecule type" value="Genomic_DNA"/>
</dbReference>
<dbReference type="GO" id="GO:0006355">
    <property type="term" value="P:regulation of DNA-templated transcription"/>
    <property type="evidence" value="ECO:0007669"/>
    <property type="project" value="TreeGrafter"/>
</dbReference>
<evidence type="ECO:0000256" key="3">
    <source>
        <dbReference type="ARBA" id="ARBA00022833"/>
    </source>
</evidence>
<sequence length="507" mass="55218">MPKSAFHGPHAPASRPTNIYYCCRCCACLRCLPSLASLSLSLSGWERRLASSPTMGCTEKQRPASAVGAKTARPCDGCLRRRARWFCEADDAFLCEACDVSVHSANPLARRHRRVRLKTASFSGFLSTTEDGLKDHAMPAWLHGCKRKPRTPRGKPGAAGAPTTGKVEPLVPDLEALSAEENQFNEEDQLLHCVPILDPVLAELFSQPHHDHADASDTEAKPAVQLSEQAHVSAVPTADGLWGFHASDLELEQFTSDMEVLLGSGLDSDYFCIDGLGWMNSTVVDDSNEQVKVEVDMDVAGTSSDFRMEIDLPNDALDLGFDSQMMAVEVDEHKPLKQAEAAAKRKMILRLDYEAVAAAYSSNVLSLWIDGVRPEFDPNDSWPDFPVRDRTLHVILTSSFRWRSILRSVLRTGGGRRRSSSSSGEGDVSSTRGGSRGGRRKGGEGVEVPGEAADEAVLEEDKVRGEEAERGEAAEDEGQVCEAAGVPSRRDGSISLRLSMKQEPSRP</sequence>
<protein>
    <recommendedName>
        <fullName evidence="6">B box-type domain-containing protein</fullName>
    </recommendedName>
</protein>
<feature type="domain" description="B box-type" evidence="6">
    <location>
        <begin position="70"/>
        <end position="117"/>
    </location>
</feature>
<dbReference type="AlphaFoldDB" id="A0A426Y7T0"/>
<evidence type="ECO:0000313" key="8">
    <source>
        <dbReference type="Proteomes" id="UP000287651"/>
    </source>
</evidence>
<feature type="compositionally biased region" description="Basic residues" evidence="5">
    <location>
        <begin position="144"/>
        <end position="153"/>
    </location>
</feature>
<dbReference type="PANTHER" id="PTHR31874">
    <property type="entry name" value="CCT MOTIF FAMILY PROTEIN, EXPRESSED"/>
    <property type="match status" value="1"/>
</dbReference>
<evidence type="ECO:0000313" key="7">
    <source>
        <dbReference type="EMBL" id="RRT47782.1"/>
    </source>
</evidence>
<evidence type="ECO:0000256" key="5">
    <source>
        <dbReference type="SAM" id="MobiDB-lite"/>
    </source>
</evidence>
<feature type="compositionally biased region" description="Low complexity" evidence="5">
    <location>
        <begin position="154"/>
        <end position="166"/>
    </location>
</feature>
<name>A0A426Y7T0_ENSVE</name>
<feature type="compositionally biased region" description="Basic and acidic residues" evidence="5">
    <location>
        <begin position="459"/>
        <end position="473"/>
    </location>
</feature>
<dbReference type="PROSITE" id="PS50119">
    <property type="entry name" value="ZF_BBOX"/>
    <property type="match status" value="1"/>
</dbReference>
<gene>
    <name evidence="7" type="ORF">B296_00044116</name>
</gene>
<evidence type="ECO:0000256" key="4">
    <source>
        <dbReference type="PROSITE-ProRule" id="PRU00024"/>
    </source>
</evidence>
<dbReference type="InterPro" id="IPR049808">
    <property type="entry name" value="CONSTANS-like_Bbox1"/>
</dbReference>
<dbReference type="InterPro" id="IPR052453">
    <property type="entry name" value="CONSTANS-like_ZF"/>
</dbReference>
<dbReference type="InterPro" id="IPR000315">
    <property type="entry name" value="Znf_B-box"/>
</dbReference>
<dbReference type="GO" id="GO:0008270">
    <property type="term" value="F:zinc ion binding"/>
    <property type="evidence" value="ECO:0007669"/>
    <property type="project" value="UniProtKB-KW"/>
</dbReference>
<organism evidence="7 8">
    <name type="scientific">Ensete ventricosum</name>
    <name type="common">Abyssinian banana</name>
    <name type="synonym">Musa ensete</name>
    <dbReference type="NCBI Taxonomy" id="4639"/>
    <lineage>
        <taxon>Eukaryota</taxon>
        <taxon>Viridiplantae</taxon>
        <taxon>Streptophyta</taxon>
        <taxon>Embryophyta</taxon>
        <taxon>Tracheophyta</taxon>
        <taxon>Spermatophyta</taxon>
        <taxon>Magnoliopsida</taxon>
        <taxon>Liliopsida</taxon>
        <taxon>Zingiberales</taxon>
        <taxon>Musaceae</taxon>
        <taxon>Ensete</taxon>
    </lineage>
</organism>
<dbReference type="PANTHER" id="PTHR31874:SF1">
    <property type="entry name" value="ZINC FINGER PROTEIN CONSTANS-LIKE 6"/>
    <property type="match status" value="1"/>
</dbReference>
<evidence type="ECO:0000256" key="1">
    <source>
        <dbReference type="ARBA" id="ARBA00022723"/>
    </source>
</evidence>
<reference evidence="7 8" key="1">
    <citation type="journal article" date="2014" name="Agronomy (Basel)">
        <title>A Draft Genome Sequence for Ensete ventricosum, the Drought-Tolerant Tree Against Hunger.</title>
        <authorList>
            <person name="Harrison J."/>
            <person name="Moore K.A."/>
            <person name="Paszkiewicz K."/>
            <person name="Jones T."/>
            <person name="Grant M."/>
            <person name="Ambacheew D."/>
            <person name="Muzemil S."/>
            <person name="Studholme D.J."/>
        </authorList>
    </citation>
    <scope>NUCLEOTIDE SEQUENCE [LARGE SCALE GENOMIC DNA]</scope>
</reference>
<feature type="compositionally biased region" description="Low complexity" evidence="5">
    <location>
        <begin position="420"/>
        <end position="433"/>
    </location>
</feature>
<keyword evidence="2 4" id="KW-0863">Zinc-finger</keyword>
<comment type="caution">
    <text evidence="7">The sequence shown here is derived from an EMBL/GenBank/DDBJ whole genome shotgun (WGS) entry which is preliminary data.</text>
</comment>
<feature type="region of interest" description="Disordered" evidence="5">
    <location>
        <begin position="413"/>
        <end position="507"/>
    </location>
</feature>
<evidence type="ECO:0000256" key="2">
    <source>
        <dbReference type="ARBA" id="ARBA00022771"/>
    </source>
</evidence>
<dbReference type="Proteomes" id="UP000287651">
    <property type="component" value="Unassembled WGS sequence"/>
</dbReference>
<dbReference type="Pfam" id="PF00643">
    <property type="entry name" value="zf-B_box"/>
    <property type="match status" value="1"/>
</dbReference>